<dbReference type="GO" id="GO:0000155">
    <property type="term" value="F:phosphorelay sensor kinase activity"/>
    <property type="evidence" value="ECO:0007669"/>
    <property type="project" value="InterPro"/>
</dbReference>
<dbReference type="EMBL" id="JACHVB010000035">
    <property type="protein sequence ID" value="MBC2595401.1"/>
    <property type="molecule type" value="Genomic_DNA"/>
</dbReference>
<reference evidence="18 19" key="1">
    <citation type="submission" date="2020-07" db="EMBL/GenBank/DDBJ databases">
        <authorList>
            <person name="Feng X."/>
        </authorList>
    </citation>
    <scope>NUCLEOTIDE SEQUENCE [LARGE SCALE GENOMIC DNA]</scope>
    <source>
        <strain evidence="18 19">JCM31066</strain>
    </source>
</reference>
<evidence type="ECO:0000256" key="9">
    <source>
        <dbReference type="ARBA" id="ARBA00022840"/>
    </source>
</evidence>
<evidence type="ECO:0000259" key="16">
    <source>
        <dbReference type="PROSITE" id="PS50112"/>
    </source>
</evidence>
<dbReference type="PROSITE" id="PS50112">
    <property type="entry name" value="PAS"/>
    <property type="match status" value="1"/>
</dbReference>
<dbReference type="InterPro" id="IPR036097">
    <property type="entry name" value="HisK_dim/P_sf"/>
</dbReference>
<dbReference type="SMART" id="SM00388">
    <property type="entry name" value="HisKA"/>
    <property type="match status" value="1"/>
</dbReference>
<evidence type="ECO:0000256" key="10">
    <source>
        <dbReference type="ARBA" id="ARBA00022989"/>
    </source>
</evidence>
<dbReference type="SMART" id="SM00091">
    <property type="entry name" value="PAS"/>
    <property type="match status" value="2"/>
</dbReference>
<dbReference type="InterPro" id="IPR004358">
    <property type="entry name" value="Sig_transdc_His_kin-like_C"/>
</dbReference>
<evidence type="ECO:0000256" key="6">
    <source>
        <dbReference type="ARBA" id="ARBA00022692"/>
    </source>
</evidence>
<evidence type="ECO:0000256" key="5">
    <source>
        <dbReference type="ARBA" id="ARBA00022679"/>
    </source>
</evidence>
<dbReference type="SUPFAM" id="SSF55785">
    <property type="entry name" value="PYP-like sensor domain (PAS domain)"/>
    <property type="match status" value="2"/>
</dbReference>
<evidence type="ECO:0000256" key="8">
    <source>
        <dbReference type="ARBA" id="ARBA00022777"/>
    </source>
</evidence>
<keyword evidence="9" id="KW-0067">ATP-binding</keyword>
<dbReference type="RefSeq" id="WP_185676352.1">
    <property type="nucleotide sequence ID" value="NZ_JACHVB010000035.1"/>
</dbReference>
<dbReference type="Pfam" id="PF02518">
    <property type="entry name" value="HATPase_c"/>
    <property type="match status" value="1"/>
</dbReference>
<feature type="modified residue" description="4-aspartylphosphate" evidence="12">
    <location>
        <position position="642"/>
    </location>
</feature>
<keyword evidence="5" id="KW-0808">Transferase</keyword>
<dbReference type="SMART" id="SM00387">
    <property type="entry name" value="HATPase_c"/>
    <property type="match status" value="1"/>
</dbReference>
<dbReference type="Gene3D" id="1.10.287.130">
    <property type="match status" value="1"/>
</dbReference>
<dbReference type="GO" id="GO:0005524">
    <property type="term" value="F:ATP binding"/>
    <property type="evidence" value="ECO:0007669"/>
    <property type="project" value="UniProtKB-KW"/>
</dbReference>
<dbReference type="InterPro" id="IPR036890">
    <property type="entry name" value="HATPase_C_sf"/>
</dbReference>
<dbReference type="Gene3D" id="3.30.450.20">
    <property type="entry name" value="PAS domain"/>
    <property type="match status" value="2"/>
</dbReference>
<gene>
    <name evidence="18" type="ORF">H5P28_14125</name>
</gene>
<dbReference type="CDD" id="cd00082">
    <property type="entry name" value="HisKA"/>
    <property type="match status" value="1"/>
</dbReference>
<dbReference type="InterPro" id="IPR001610">
    <property type="entry name" value="PAC"/>
</dbReference>
<dbReference type="InterPro" id="IPR003594">
    <property type="entry name" value="HATPase_dom"/>
</dbReference>
<evidence type="ECO:0000256" key="2">
    <source>
        <dbReference type="ARBA" id="ARBA00004370"/>
    </source>
</evidence>
<dbReference type="InterPro" id="IPR000700">
    <property type="entry name" value="PAS-assoc_C"/>
</dbReference>
<dbReference type="SUPFAM" id="SSF47384">
    <property type="entry name" value="Homodimeric domain of signal transducing histidine kinase"/>
    <property type="match status" value="1"/>
</dbReference>
<dbReference type="SMART" id="SM00086">
    <property type="entry name" value="PAC"/>
    <property type="match status" value="2"/>
</dbReference>
<dbReference type="PANTHER" id="PTHR43047">
    <property type="entry name" value="TWO-COMPONENT HISTIDINE PROTEIN KINASE"/>
    <property type="match status" value="1"/>
</dbReference>
<dbReference type="AlphaFoldDB" id="A0A842HJR7"/>
<dbReference type="Pfam" id="PF08447">
    <property type="entry name" value="PAS_3"/>
    <property type="match status" value="1"/>
</dbReference>
<dbReference type="Pfam" id="PF00512">
    <property type="entry name" value="HisKA"/>
    <property type="match status" value="1"/>
</dbReference>
<dbReference type="PROSITE" id="PS50113">
    <property type="entry name" value="PAC"/>
    <property type="match status" value="2"/>
</dbReference>
<dbReference type="CDD" id="cd16922">
    <property type="entry name" value="HATPase_EvgS-ArcB-TorS-like"/>
    <property type="match status" value="1"/>
</dbReference>
<evidence type="ECO:0000256" key="3">
    <source>
        <dbReference type="ARBA" id="ARBA00012438"/>
    </source>
</evidence>
<evidence type="ECO:0000256" key="13">
    <source>
        <dbReference type="SAM" id="Coils"/>
    </source>
</evidence>
<evidence type="ECO:0000256" key="12">
    <source>
        <dbReference type="PROSITE-ProRule" id="PRU00169"/>
    </source>
</evidence>
<evidence type="ECO:0000256" key="1">
    <source>
        <dbReference type="ARBA" id="ARBA00000085"/>
    </source>
</evidence>
<feature type="domain" description="Histidine kinase" evidence="14">
    <location>
        <begin position="344"/>
        <end position="569"/>
    </location>
</feature>
<accession>A0A842HJR7</accession>
<dbReference type="Proteomes" id="UP000546464">
    <property type="component" value="Unassembled WGS sequence"/>
</dbReference>
<keyword evidence="7" id="KW-0547">Nucleotide-binding</keyword>
<feature type="coiled-coil region" evidence="13">
    <location>
        <begin position="310"/>
        <end position="344"/>
    </location>
</feature>
<dbReference type="InterPro" id="IPR001789">
    <property type="entry name" value="Sig_transdc_resp-reg_receiver"/>
</dbReference>
<comment type="subcellular location">
    <subcellularLocation>
        <location evidence="2">Membrane</location>
    </subcellularLocation>
</comment>
<dbReference type="NCBIfam" id="TIGR00229">
    <property type="entry name" value="sensory_box"/>
    <property type="match status" value="2"/>
</dbReference>
<keyword evidence="4 12" id="KW-0597">Phosphoprotein</keyword>
<name>A0A842HJR7_9BACT</name>
<keyword evidence="10" id="KW-1133">Transmembrane helix</keyword>
<dbReference type="CDD" id="cd00130">
    <property type="entry name" value="PAS"/>
    <property type="match status" value="2"/>
</dbReference>
<dbReference type="SMART" id="SM00448">
    <property type="entry name" value="REC"/>
    <property type="match status" value="1"/>
</dbReference>
<evidence type="ECO:0000313" key="19">
    <source>
        <dbReference type="Proteomes" id="UP000546464"/>
    </source>
</evidence>
<feature type="domain" description="PAC" evidence="17">
    <location>
        <begin position="265"/>
        <end position="319"/>
    </location>
</feature>
<keyword evidence="6" id="KW-0812">Transmembrane</keyword>
<dbReference type="InterPro" id="IPR011006">
    <property type="entry name" value="CheY-like_superfamily"/>
</dbReference>
<dbReference type="InterPro" id="IPR000014">
    <property type="entry name" value="PAS"/>
</dbReference>
<dbReference type="EC" id="2.7.13.3" evidence="3"/>
<dbReference type="PROSITE" id="PS50109">
    <property type="entry name" value="HIS_KIN"/>
    <property type="match status" value="1"/>
</dbReference>
<dbReference type="InterPro" id="IPR005467">
    <property type="entry name" value="His_kinase_dom"/>
</dbReference>
<dbReference type="InterPro" id="IPR035965">
    <property type="entry name" value="PAS-like_dom_sf"/>
</dbReference>
<keyword evidence="13" id="KW-0175">Coiled coil</keyword>
<evidence type="ECO:0000259" key="17">
    <source>
        <dbReference type="PROSITE" id="PS50113"/>
    </source>
</evidence>
<evidence type="ECO:0000259" key="14">
    <source>
        <dbReference type="PROSITE" id="PS50109"/>
    </source>
</evidence>
<keyword evidence="19" id="KW-1185">Reference proteome</keyword>
<dbReference type="PRINTS" id="PR00344">
    <property type="entry name" value="BCTRLSENSOR"/>
</dbReference>
<comment type="catalytic activity">
    <reaction evidence="1">
        <text>ATP + protein L-histidine = ADP + protein N-phospho-L-histidine.</text>
        <dbReference type="EC" id="2.7.13.3"/>
    </reaction>
</comment>
<dbReference type="PROSITE" id="PS50110">
    <property type="entry name" value="RESPONSE_REGULATORY"/>
    <property type="match status" value="1"/>
</dbReference>
<dbReference type="Pfam" id="PF00072">
    <property type="entry name" value="Response_reg"/>
    <property type="match status" value="1"/>
</dbReference>
<evidence type="ECO:0000256" key="4">
    <source>
        <dbReference type="ARBA" id="ARBA00022553"/>
    </source>
</evidence>
<evidence type="ECO:0000259" key="15">
    <source>
        <dbReference type="PROSITE" id="PS50110"/>
    </source>
</evidence>
<dbReference type="Gene3D" id="3.30.565.10">
    <property type="entry name" value="Histidine kinase-like ATPase, C-terminal domain"/>
    <property type="match status" value="1"/>
</dbReference>
<keyword evidence="8" id="KW-0418">Kinase</keyword>
<feature type="coiled-coil region" evidence="13">
    <location>
        <begin position="12"/>
        <end position="57"/>
    </location>
</feature>
<dbReference type="SUPFAM" id="SSF55874">
    <property type="entry name" value="ATPase domain of HSP90 chaperone/DNA topoisomerase II/histidine kinase"/>
    <property type="match status" value="1"/>
</dbReference>
<feature type="domain" description="PAS" evidence="16">
    <location>
        <begin position="193"/>
        <end position="238"/>
    </location>
</feature>
<protein>
    <recommendedName>
        <fullName evidence="3">histidine kinase</fullName>
        <ecNumber evidence="3">2.7.13.3</ecNumber>
    </recommendedName>
</protein>
<feature type="domain" description="PAC" evidence="17">
    <location>
        <begin position="145"/>
        <end position="196"/>
    </location>
</feature>
<dbReference type="InterPro" id="IPR013655">
    <property type="entry name" value="PAS_fold_3"/>
</dbReference>
<dbReference type="Pfam" id="PF13426">
    <property type="entry name" value="PAS_9"/>
    <property type="match status" value="1"/>
</dbReference>
<dbReference type="InterPro" id="IPR003661">
    <property type="entry name" value="HisK_dim/P_dom"/>
</dbReference>
<proteinExistence type="predicted"/>
<evidence type="ECO:0000256" key="11">
    <source>
        <dbReference type="ARBA" id="ARBA00023136"/>
    </source>
</evidence>
<dbReference type="FunFam" id="1.10.287.130:FF:000004">
    <property type="entry name" value="Ethylene receptor 1"/>
    <property type="match status" value="1"/>
</dbReference>
<comment type="caution">
    <text evidence="18">The sequence shown here is derived from an EMBL/GenBank/DDBJ whole genome shotgun (WGS) entry which is preliminary data.</text>
</comment>
<evidence type="ECO:0000313" key="18">
    <source>
        <dbReference type="EMBL" id="MBC2595401.1"/>
    </source>
</evidence>
<dbReference type="Gene3D" id="3.40.50.2300">
    <property type="match status" value="1"/>
</dbReference>
<keyword evidence="11" id="KW-0472">Membrane</keyword>
<feature type="domain" description="Response regulatory" evidence="15">
    <location>
        <begin position="593"/>
        <end position="709"/>
    </location>
</feature>
<organism evidence="18 19">
    <name type="scientific">Ruficoccus amylovorans</name>
    <dbReference type="NCBI Taxonomy" id="1804625"/>
    <lineage>
        <taxon>Bacteria</taxon>
        <taxon>Pseudomonadati</taxon>
        <taxon>Verrucomicrobiota</taxon>
        <taxon>Opitutia</taxon>
        <taxon>Puniceicoccales</taxon>
        <taxon>Cerasicoccaceae</taxon>
        <taxon>Ruficoccus</taxon>
    </lineage>
</organism>
<sequence>MSDEPSVWQKRLERERAARKQAERLLEGKALELYRKNQELEKVKADLKKTVQRRTEELQYSLRMLHEEEHRLADLAARFPGVIYQWYLRPNGECGFYYISPTCEETFGFTAEAALKDWTVIQIHPDDQQRWDSSAEAAISGQIDWDFEGRIITSGGVVKWMRGCGRPVRGRNEEIVFNGMMMDITPLKKAEEELRRLSLVASRTINGVVITDESGYIIWVNRAFSSITGYDISEAVGKKPGHLLQGPLTDPDTIKYISRQLLNQRPFSAELLNYHKNGNTYWLRLDVNPLFDDNGRLTNFVALETDITRQKETEEALRMARQMAEAAAREAEEANQAKSRFLANMSHEIRTPLNGILGYAQIMARRKDLSPDIKDMIRTIGRSGEHLLRLIDDILDLSKIEAGKLELHEDHFALMAFLRELEDMLLPRAEAKNIRLRFVPWDYEAGVSQVFGERMVCMDEKALRQILLNLVGNAIKFTQVGGVSIRYGLTSAGRLRFEIEDTGTGIDTSEQAGVFNAFEQAEKGRRSIGGTGLGLAISKRLCELMNGEIGLESELGTGSLFWVELPLRASDAPMREPEVRLPDISGYEGEPRRVLVVDDNVDNRVVLSDLLTSVGFEVNKASDSQEALDWIERELPDLILTDLVMPNVSGFELCRMIHEDPRVKHVPVVAVSASLMRSAENKERLMPFAAFVSKPIMVDELYREVGRLLGLTWRYVKDVPITPLPSASMPGNRPAPDTLTELLDLAELGDMLEVQRRLVQLVRQYPQWEKYYRRLESLANDFQADALAHLIRETLGGDGTASESNPEIT</sequence>
<dbReference type="SUPFAM" id="SSF52172">
    <property type="entry name" value="CheY-like"/>
    <property type="match status" value="1"/>
</dbReference>
<evidence type="ECO:0000256" key="7">
    <source>
        <dbReference type="ARBA" id="ARBA00022741"/>
    </source>
</evidence>
<dbReference type="GO" id="GO:0016020">
    <property type="term" value="C:membrane"/>
    <property type="evidence" value="ECO:0007669"/>
    <property type="project" value="UniProtKB-SubCell"/>
</dbReference>